<evidence type="ECO:0000313" key="2">
    <source>
        <dbReference type="EMBL" id="CAH0372461.1"/>
    </source>
</evidence>
<evidence type="ECO:0000256" key="1">
    <source>
        <dbReference type="SAM" id="SignalP"/>
    </source>
</evidence>
<feature type="signal peptide" evidence="1">
    <location>
        <begin position="1"/>
        <end position="16"/>
    </location>
</feature>
<gene>
    <name evidence="2" type="ORF">PECAL_3P24600</name>
</gene>
<comment type="caution">
    <text evidence="2">The sequence shown here is derived from an EMBL/GenBank/DDBJ whole genome shotgun (WGS) entry which is preliminary data.</text>
</comment>
<keyword evidence="1" id="KW-0732">Signal</keyword>
<dbReference type="AlphaFoldDB" id="A0A8J2X340"/>
<proteinExistence type="predicted"/>
<organism evidence="2 3">
    <name type="scientific">Pelagomonas calceolata</name>
    <dbReference type="NCBI Taxonomy" id="35677"/>
    <lineage>
        <taxon>Eukaryota</taxon>
        <taxon>Sar</taxon>
        <taxon>Stramenopiles</taxon>
        <taxon>Ochrophyta</taxon>
        <taxon>Pelagophyceae</taxon>
        <taxon>Pelagomonadales</taxon>
        <taxon>Pelagomonadaceae</taxon>
        <taxon>Pelagomonas</taxon>
    </lineage>
</organism>
<dbReference type="EMBL" id="CAKKNE010000003">
    <property type="protein sequence ID" value="CAH0372461.1"/>
    <property type="molecule type" value="Genomic_DNA"/>
</dbReference>
<evidence type="ECO:0008006" key="4">
    <source>
        <dbReference type="Google" id="ProtNLM"/>
    </source>
</evidence>
<reference evidence="2" key="1">
    <citation type="submission" date="2021-11" db="EMBL/GenBank/DDBJ databases">
        <authorList>
            <consortium name="Genoscope - CEA"/>
            <person name="William W."/>
        </authorList>
    </citation>
    <scope>NUCLEOTIDE SEQUENCE</scope>
</reference>
<accession>A0A8J2X340</accession>
<keyword evidence="3" id="KW-1185">Reference proteome</keyword>
<name>A0A8J2X340_9STRA</name>
<protein>
    <recommendedName>
        <fullName evidence="4">Protein kinase domain-containing protein</fullName>
    </recommendedName>
</protein>
<sequence>MRGCLAAAVLLVSAAAAPACRRTAAEMVAALDLRRLSHSPCASAVIHADERYVLKHVLTRRDSLLERETCVLQKLQRFDWAPRWFCTGDDYILTEWRGKEMCERTESYDAQMRRILDELHAAGVRHNDLRKRERTDFTVAAGRVSLVDFAYASVRGSLEMSCKGSFGLLKAGGNLTRSSSELEWGMAAPERGAAADLPQARCGASKQVARVRGLCRPACIHEPYAGFEHLPRCEPTPYVPPTAGDWQCYAVRNPDVAAALGRKVGALARHFYRHGFAEGRSPYCEADRGRYTCAFPRCDEARGARRFDGVRGRPGRHRRPREPWTALATTPRGTRAADAGNPYGPTLRATAARTAGAPHRDAGWCEPGRGAACGGGACWFDAGCLAAPKAVWQPLSTPPELAPGTRVRAELVVAKCTKNVDWLAEEVEALKQEGVDVDRVTIYAKCGGAKAALATTRDGVVVETRLAPNVGRCDETYARHMRDRYDDLRDLVLFAKDTSVYRERRRAVGIASAARVAAARGVGCALPAFETDWHAASHLRNWTIPYYRKRWSGQSGPDFASPDYSTFGAWLAAVLGAGAATATAAQAGHLAAVGAARVLPVCFGGTFAASRAAVRSVPRATWAFVAKTLDRGDSVQEGHFAERAWAALLGPDASRRFQDWLVCRADAVVLIHRQRKTYCSLSGMLVNRRGDVRACAAPRADADVPARQCRGYKVTEK</sequence>
<dbReference type="Proteomes" id="UP000789595">
    <property type="component" value="Unassembled WGS sequence"/>
</dbReference>
<feature type="chain" id="PRO_5035243209" description="Protein kinase domain-containing protein" evidence="1">
    <location>
        <begin position="17"/>
        <end position="717"/>
    </location>
</feature>
<dbReference type="OrthoDB" id="410413at2759"/>
<evidence type="ECO:0000313" key="3">
    <source>
        <dbReference type="Proteomes" id="UP000789595"/>
    </source>
</evidence>
<dbReference type="SUPFAM" id="SSF56112">
    <property type="entry name" value="Protein kinase-like (PK-like)"/>
    <property type="match status" value="1"/>
</dbReference>
<dbReference type="InterPro" id="IPR011009">
    <property type="entry name" value="Kinase-like_dom_sf"/>
</dbReference>